<dbReference type="AlphaFoldDB" id="A0A078A3L4"/>
<evidence type="ECO:0000259" key="1">
    <source>
        <dbReference type="SMART" id="SM01126"/>
    </source>
</evidence>
<dbReference type="OrthoDB" id="10067637at2759"/>
<evidence type="ECO:0000313" key="2">
    <source>
        <dbReference type="EMBL" id="CDW76118.1"/>
    </source>
</evidence>
<reference evidence="2 3" key="1">
    <citation type="submission" date="2014-06" db="EMBL/GenBank/DDBJ databases">
        <authorList>
            <person name="Swart Estienne"/>
        </authorList>
    </citation>
    <scope>NUCLEOTIDE SEQUENCE [LARGE SCALE GENOMIC DNA]</scope>
    <source>
        <strain evidence="2 3">130c</strain>
    </source>
</reference>
<dbReference type="EMBL" id="CCKQ01004970">
    <property type="protein sequence ID" value="CDW76118.1"/>
    <property type="molecule type" value="Genomic_DNA"/>
</dbReference>
<dbReference type="SMART" id="SM01126">
    <property type="entry name" value="DDE_Tnp_IS1595"/>
    <property type="match status" value="1"/>
</dbReference>
<gene>
    <name evidence="2" type="primary">Contig7607.g8109</name>
    <name evidence="2" type="ORF">STYLEM_5114</name>
</gene>
<keyword evidence="3" id="KW-1185">Reference proteome</keyword>
<organism evidence="2 3">
    <name type="scientific">Stylonychia lemnae</name>
    <name type="common">Ciliate</name>
    <dbReference type="NCBI Taxonomy" id="5949"/>
    <lineage>
        <taxon>Eukaryota</taxon>
        <taxon>Sar</taxon>
        <taxon>Alveolata</taxon>
        <taxon>Ciliophora</taxon>
        <taxon>Intramacronucleata</taxon>
        <taxon>Spirotrichea</taxon>
        <taxon>Stichotrichia</taxon>
        <taxon>Sporadotrichida</taxon>
        <taxon>Oxytrichidae</taxon>
        <taxon>Stylonychinae</taxon>
        <taxon>Stylonychia</taxon>
    </lineage>
</organism>
<dbReference type="PANTHER" id="PTHR47163">
    <property type="entry name" value="DDE_TNP_IS1595 DOMAIN-CONTAINING PROTEIN"/>
    <property type="match status" value="1"/>
</dbReference>
<evidence type="ECO:0000313" key="3">
    <source>
        <dbReference type="Proteomes" id="UP000039865"/>
    </source>
</evidence>
<dbReference type="Pfam" id="PF12762">
    <property type="entry name" value="DDE_Tnp_IS1595"/>
    <property type="match status" value="1"/>
</dbReference>
<dbReference type="InterPro" id="IPR024445">
    <property type="entry name" value="Tnp_ISXO2-like"/>
</dbReference>
<sequence>MNDLLTTPIILSIYGMIKAGLIHAKRNCPMCLGRMLFNRDLIANADYRWTCSLCFYSLELTTSTPLNGIKLDEFDLFLRLWSESSALKITQISSVLRTSHSKAHQKIYRFAMSHYWARYIKPFLKLPGVVEIDETMSSARKYAVGTKFPHQRWIFGMYCRDTKICVMYNIRNRNHWNIYPLLKSHINPGGVVVSDEHATYVCLQSAKSRLALFGWYHFWVVHSSGYSHEKFPFLFTSNIEATWAKMKRQNTGLKQMNTKKQIESYADQFCLRYILKKDRVYQFALKTIRIYFDDMVQKFKTLTNYEEQFYPCAGALEYYCDTIIREGNDKILKVFNSECYQDRQYLKLFKNYDSDQIQKSGCTDDEIDPTILQYVELEKQRYQKINQVKSLLLPICYDLAQDEEDDPEEQRRRDLITSETHKQIEISTVRSMTDLQYARDVQSAAVENAICINYEKSKRPGFTMQKFLSTW</sequence>
<name>A0A078A3L4_STYLE</name>
<dbReference type="InParanoid" id="A0A078A3L4"/>
<dbReference type="InterPro" id="IPR053164">
    <property type="entry name" value="IS1016-like_transposase"/>
</dbReference>
<protein>
    <recommendedName>
        <fullName evidence="1">ISXO2-like transposase domain-containing protein</fullName>
    </recommendedName>
</protein>
<feature type="domain" description="ISXO2-like transposase" evidence="1">
    <location>
        <begin position="125"/>
        <end position="274"/>
    </location>
</feature>
<proteinExistence type="predicted"/>
<accession>A0A078A3L4</accession>
<dbReference type="PANTHER" id="PTHR47163:SF2">
    <property type="entry name" value="SI:DKEY-17M8.2"/>
    <property type="match status" value="1"/>
</dbReference>
<dbReference type="Proteomes" id="UP000039865">
    <property type="component" value="Unassembled WGS sequence"/>
</dbReference>